<accession>W5SWL3</accession>
<organism evidence="1">
    <name type="scientific">Borrelia coriaceae ATCC 43381</name>
    <dbReference type="NCBI Taxonomy" id="1408429"/>
    <lineage>
        <taxon>Bacteria</taxon>
        <taxon>Pseudomonadati</taxon>
        <taxon>Spirochaetota</taxon>
        <taxon>Spirochaetia</taxon>
        <taxon>Spirochaetales</taxon>
        <taxon>Borreliaceae</taxon>
        <taxon>Borrelia</taxon>
    </lineage>
</organism>
<protein>
    <submittedName>
        <fullName evidence="1">Uncharacterized protein</fullName>
    </submittedName>
</protein>
<keyword evidence="1" id="KW-0614">Plasmid</keyword>
<evidence type="ECO:0000313" key="1">
    <source>
        <dbReference type="EMBL" id="AHH11083.1"/>
    </source>
</evidence>
<name>W5SWL3_9SPIR</name>
<proteinExistence type="predicted"/>
<geneLocation type="plasmid" evidence="1 2">
    <name>unnamed</name>
</geneLocation>
<sequence length="189" mass="21863">MLDRKLFLKLLKLLFVVSLFIFFNSCTKESQDLRVSYHSNKPDEGGIMTLSLTNSDNLFEINYHFSSNLCGLHLMLKNDSDITIKNVKLKEDDICMYDSITDEKLLNRSDDEKWHAYYDVDFDSCKAKWKELIEGAKGGDLKFSVIASEVESGHEKTYEFRVSEANMRQLVALIEQTLVERISSILQQQ</sequence>
<gene>
    <name evidence="1" type="ORF">BCO_0000400</name>
</gene>
<dbReference type="EMBL" id="CP005746">
    <property type="protein sequence ID" value="AHH11083.1"/>
    <property type="molecule type" value="Genomic_DNA"/>
</dbReference>
<dbReference type="Proteomes" id="UP000019330">
    <property type="component" value="Plasmid unnamed"/>
</dbReference>
<dbReference type="AlphaFoldDB" id="W5SWL3"/>
<reference evidence="1" key="1">
    <citation type="submission" date="2013-04" db="EMBL/GenBank/DDBJ databases">
        <title>Comparative Genomics of Relapsing Fever Spirochetes.</title>
        <authorList>
            <person name="Schwan T.G."/>
            <person name="Raffel S.J."/>
            <person name="Porcella S.F."/>
            <person name="Martens C.A."/>
            <person name="Bruno D.P."/>
            <person name="Ricklefs S.M."/>
            <person name="Barbian K.B."/>
        </authorList>
    </citation>
    <scope>NUCLEOTIDE SEQUENCE</scope>
    <source>
        <strain evidence="1">Co53</strain>
        <plasmid evidence="1">unnamed</plasmid>
    </source>
</reference>
<dbReference type="HOGENOM" id="CLU_1529718_0_0_12"/>
<evidence type="ECO:0000313" key="2">
    <source>
        <dbReference type="Proteomes" id="UP000019330"/>
    </source>
</evidence>
<dbReference type="RefSeq" id="WP_025408436.1">
    <property type="nucleotide sequence ID" value="NZ_CP005746.1"/>
</dbReference>
<keyword evidence="2" id="KW-1185">Reference proteome</keyword>
<dbReference type="OrthoDB" id="3099201at2"/>